<organism evidence="6 7">
    <name type="scientific">Larkinella punicea</name>
    <dbReference type="NCBI Taxonomy" id="2315727"/>
    <lineage>
        <taxon>Bacteria</taxon>
        <taxon>Pseudomonadati</taxon>
        <taxon>Bacteroidota</taxon>
        <taxon>Cytophagia</taxon>
        <taxon>Cytophagales</taxon>
        <taxon>Spirosomataceae</taxon>
        <taxon>Larkinella</taxon>
    </lineage>
</organism>
<evidence type="ECO:0000256" key="2">
    <source>
        <dbReference type="ARBA" id="ARBA00022741"/>
    </source>
</evidence>
<dbReference type="InterPro" id="IPR017438">
    <property type="entry name" value="ATP-NAD_kinase_N"/>
</dbReference>
<gene>
    <name evidence="6" type="ORF">DUE52_27815</name>
</gene>
<reference evidence="6 7" key="1">
    <citation type="submission" date="2018-07" db="EMBL/GenBank/DDBJ databases">
        <title>Genome analysis of Larkinella rosea.</title>
        <authorList>
            <person name="Zhou Z."/>
            <person name="Wang G."/>
        </authorList>
    </citation>
    <scope>NUCLEOTIDE SEQUENCE [LARGE SCALE GENOMIC DNA]</scope>
    <source>
        <strain evidence="7">zzj9</strain>
    </source>
</reference>
<dbReference type="GO" id="GO:0016301">
    <property type="term" value="F:kinase activity"/>
    <property type="evidence" value="ECO:0007669"/>
    <property type="project" value="UniProtKB-KW"/>
</dbReference>
<evidence type="ECO:0000259" key="5">
    <source>
        <dbReference type="PROSITE" id="PS50146"/>
    </source>
</evidence>
<accession>A0A368JHJ9</accession>
<dbReference type="InterPro" id="IPR050187">
    <property type="entry name" value="Lipid_Phosphate_FormReg"/>
</dbReference>
<proteinExistence type="predicted"/>
<keyword evidence="4" id="KW-0067">ATP-binding</keyword>
<keyword evidence="7" id="KW-1185">Reference proteome</keyword>
<dbReference type="PROSITE" id="PS50146">
    <property type="entry name" value="DAGK"/>
    <property type="match status" value="1"/>
</dbReference>
<dbReference type="Gene3D" id="3.40.50.10330">
    <property type="entry name" value="Probable inorganic polyphosphate/atp-NAD kinase, domain 1"/>
    <property type="match status" value="1"/>
</dbReference>
<dbReference type="InterPro" id="IPR045540">
    <property type="entry name" value="YegS/DAGK_C"/>
</dbReference>
<protein>
    <submittedName>
        <fullName evidence="6">Diacylglycerol kinase family lipid kinase</fullName>
    </submittedName>
</protein>
<dbReference type="Proteomes" id="UP000253383">
    <property type="component" value="Unassembled WGS sequence"/>
</dbReference>
<dbReference type="Gene3D" id="2.60.200.40">
    <property type="match status" value="1"/>
</dbReference>
<dbReference type="SMART" id="SM00046">
    <property type="entry name" value="DAGKc"/>
    <property type="match status" value="1"/>
</dbReference>
<dbReference type="GO" id="GO:0005524">
    <property type="term" value="F:ATP binding"/>
    <property type="evidence" value="ECO:0007669"/>
    <property type="project" value="UniProtKB-KW"/>
</dbReference>
<feature type="domain" description="DAGKc" evidence="5">
    <location>
        <begin position="4"/>
        <end position="135"/>
    </location>
</feature>
<evidence type="ECO:0000313" key="7">
    <source>
        <dbReference type="Proteomes" id="UP000253383"/>
    </source>
</evidence>
<name>A0A368JHJ9_9BACT</name>
<dbReference type="InterPro" id="IPR001206">
    <property type="entry name" value="Diacylglycerol_kinase_cat_dom"/>
</dbReference>
<dbReference type="OrthoDB" id="9786026at2"/>
<keyword evidence="3 6" id="KW-0418">Kinase</keyword>
<dbReference type="InterPro" id="IPR016064">
    <property type="entry name" value="NAD/diacylglycerol_kinase_sf"/>
</dbReference>
<dbReference type="PANTHER" id="PTHR12358">
    <property type="entry name" value="SPHINGOSINE KINASE"/>
    <property type="match status" value="1"/>
</dbReference>
<sequence>MPEAKKLKFLFAINPISGGQDKSTWESGILSFFEKQPHSANLFILDGKNDDKELPKLIESYQPDRLVAVGGDGTIKFVAEHALTANLPMGILPAGSANGMAKELGIPSTLEESLEVVVNGVEKPIDLIGINGTEHCLHLSDIGMNAQLVKYFEEGKMRGKLGYARGVLRVLMRRRLLRIQVNTGNEVVHRAAFMVVLANARMYGTGAVINPDGDVADGKFEVVVIRKLSLLAIFRMFIHFRPFDPKHIEIFPATSVHIITKRKAYFQIDGEYRGRIREITAEIAPGLLRVLLPENTSV</sequence>
<evidence type="ECO:0000256" key="1">
    <source>
        <dbReference type="ARBA" id="ARBA00022679"/>
    </source>
</evidence>
<dbReference type="Pfam" id="PF00781">
    <property type="entry name" value="DAGK_cat"/>
    <property type="match status" value="1"/>
</dbReference>
<keyword evidence="2" id="KW-0547">Nucleotide-binding</keyword>
<evidence type="ECO:0000256" key="4">
    <source>
        <dbReference type="ARBA" id="ARBA00022840"/>
    </source>
</evidence>
<dbReference type="Pfam" id="PF19279">
    <property type="entry name" value="YegS_C"/>
    <property type="match status" value="1"/>
</dbReference>
<evidence type="ECO:0000313" key="6">
    <source>
        <dbReference type="EMBL" id="RCR66164.1"/>
    </source>
</evidence>
<dbReference type="PANTHER" id="PTHR12358:SF54">
    <property type="entry name" value="SPHINGOSINE KINASE RELATED PROTEIN"/>
    <property type="match status" value="1"/>
</dbReference>
<comment type="caution">
    <text evidence="6">The sequence shown here is derived from an EMBL/GenBank/DDBJ whole genome shotgun (WGS) entry which is preliminary data.</text>
</comment>
<dbReference type="SUPFAM" id="SSF111331">
    <property type="entry name" value="NAD kinase/diacylglycerol kinase-like"/>
    <property type="match status" value="1"/>
</dbReference>
<dbReference type="RefSeq" id="WP_114409366.1">
    <property type="nucleotide sequence ID" value="NZ_QOWE01000030.1"/>
</dbReference>
<dbReference type="EMBL" id="QOWE01000030">
    <property type="protein sequence ID" value="RCR66164.1"/>
    <property type="molecule type" value="Genomic_DNA"/>
</dbReference>
<keyword evidence="1" id="KW-0808">Transferase</keyword>
<dbReference type="AlphaFoldDB" id="A0A368JHJ9"/>
<evidence type="ECO:0000256" key="3">
    <source>
        <dbReference type="ARBA" id="ARBA00022777"/>
    </source>
</evidence>